<dbReference type="PROSITE" id="PS51257">
    <property type="entry name" value="PROKAR_LIPOPROTEIN"/>
    <property type="match status" value="1"/>
</dbReference>
<dbReference type="SMART" id="SM00382">
    <property type="entry name" value="AAA"/>
    <property type="match status" value="1"/>
</dbReference>
<dbReference type="EMBL" id="MKIM01000031">
    <property type="protein sequence ID" value="OLP42736.1"/>
    <property type="molecule type" value="Genomic_DNA"/>
</dbReference>
<evidence type="ECO:0000313" key="5">
    <source>
        <dbReference type="Proteomes" id="UP000186894"/>
    </source>
</evidence>
<protein>
    <submittedName>
        <fullName evidence="4">ABC transporter</fullName>
    </submittedName>
</protein>
<dbReference type="InterPro" id="IPR003439">
    <property type="entry name" value="ABC_transporter-like_ATP-bd"/>
</dbReference>
<evidence type="ECO:0000313" key="4">
    <source>
        <dbReference type="EMBL" id="OLP42736.1"/>
    </source>
</evidence>
<feature type="domain" description="ABC transporter" evidence="3">
    <location>
        <begin position="5"/>
        <end position="231"/>
    </location>
</feature>
<sequence>MTRGLMIRQMNVTRGKTPIVHDVTLHLQPGLLVSCIGPNGAGKSTLLGALAGSFAATGKITWNGTALTPSMIGHMPQQCRVDADLTALQVLLLGQHETLGLRIKNSQMDAAGEMLQSLDIMALANRPMTSLSGGQQQLVLLGQRLIRKPKLLLLDEATSALDMAHQMRVMQLIRDYVQKNDALAIMAIHDLNLAARYSDEIVLMHAGRLEAKGPFADAMTEERLERVYGMRAILLPDIAGAPVIVPLHPLASPTSSIAA</sequence>
<proteinExistence type="predicted"/>
<organism evidence="4 5">
    <name type="scientific">Rhizobium oryziradicis</name>
    <dbReference type="NCBI Taxonomy" id="1867956"/>
    <lineage>
        <taxon>Bacteria</taxon>
        <taxon>Pseudomonadati</taxon>
        <taxon>Pseudomonadota</taxon>
        <taxon>Alphaproteobacteria</taxon>
        <taxon>Hyphomicrobiales</taxon>
        <taxon>Rhizobiaceae</taxon>
        <taxon>Rhizobium/Agrobacterium group</taxon>
        <taxon>Rhizobium</taxon>
    </lineage>
</organism>
<dbReference type="PROSITE" id="PS50893">
    <property type="entry name" value="ABC_TRANSPORTER_2"/>
    <property type="match status" value="1"/>
</dbReference>
<dbReference type="STRING" id="1867956.BJF95_01010"/>
<dbReference type="GO" id="GO:0005524">
    <property type="term" value="F:ATP binding"/>
    <property type="evidence" value="ECO:0007669"/>
    <property type="project" value="UniProtKB-KW"/>
</dbReference>
<dbReference type="PANTHER" id="PTHR42794:SF2">
    <property type="entry name" value="ABC TRANSPORTER ATP-BINDING PROTEIN"/>
    <property type="match status" value="1"/>
</dbReference>
<dbReference type="PANTHER" id="PTHR42794">
    <property type="entry name" value="HEMIN IMPORT ATP-BINDING PROTEIN HMUV"/>
    <property type="match status" value="1"/>
</dbReference>
<evidence type="ECO:0000256" key="1">
    <source>
        <dbReference type="ARBA" id="ARBA00022741"/>
    </source>
</evidence>
<dbReference type="InterPro" id="IPR027417">
    <property type="entry name" value="P-loop_NTPase"/>
</dbReference>
<keyword evidence="5" id="KW-1185">Reference proteome</keyword>
<dbReference type="CDD" id="cd03214">
    <property type="entry name" value="ABC_Iron-Siderophores_B12_Hemin"/>
    <property type="match status" value="1"/>
</dbReference>
<keyword evidence="2" id="KW-0067">ATP-binding</keyword>
<evidence type="ECO:0000256" key="2">
    <source>
        <dbReference type="ARBA" id="ARBA00022840"/>
    </source>
</evidence>
<gene>
    <name evidence="4" type="ORF">BJF95_01010</name>
</gene>
<dbReference type="InterPro" id="IPR003593">
    <property type="entry name" value="AAA+_ATPase"/>
</dbReference>
<dbReference type="Pfam" id="PF00005">
    <property type="entry name" value="ABC_tran"/>
    <property type="match status" value="1"/>
</dbReference>
<dbReference type="GO" id="GO:0016887">
    <property type="term" value="F:ATP hydrolysis activity"/>
    <property type="evidence" value="ECO:0007669"/>
    <property type="project" value="InterPro"/>
</dbReference>
<dbReference type="SUPFAM" id="SSF52540">
    <property type="entry name" value="P-loop containing nucleoside triphosphate hydrolases"/>
    <property type="match status" value="1"/>
</dbReference>
<name>A0A1Q8ZLG2_9HYPH</name>
<comment type="caution">
    <text evidence="4">The sequence shown here is derived from an EMBL/GenBank/DDBJ whole genome shotgun (WGS) entry which is preliminary data.</text>
</comment>
<evidence type="ECO:0000259" key="3">
    <source>
        <dbReference type="PROSITE" id="PS50893"/>
    </source>
</evidence>
<keyword evidence="1" id="KW-0547">Nucleotide-binding</keyword>
<dbReference type="RefSeq" id="WP_075641431.1">
    <property type="nucleotide sequence ID" value="NZ_MKIM01000031.1"/>
</dbReference>
<reference evidence="4 5" key="1">
    <citation type="submission" date="2016-09" db="EMBL/GenBank/DDBJ databases">
        <title>Rhizobium oryziradicis sp. nov., isolated from the root of rice.</title>
        <authorList>
            <person name="Zhao J."/>
            <person name="Zhang X."/>
        </authorList>
    </citation>
    <scope>NUCLEOTIDE SEQUENCE [LARGE SCALE GENOMIC DNA]</scope>
    <source>
        <strain evidence="4 5">N19</strain>
    </source>
</reference>
<dbReference type="Gene3D" id="3.40.50.300">
    <property type="entry name" value="P-loop containing nucleotide triphosphate hydrolases"/>
    <property type="match status" value="1"/>
</dbReference>
<dbReference type="Proteomes" id="UP000186894">
    <property type="component" value="Unassembled WGS sequence"/>
</dbReference>
<dbReference type="OrthoDB" id="9810077at2"/>
<dbReference type="AlphaFoldDB" id="A0A1Q8ZLG2"/>
<accession>A0A1Q8ZLG2</accession>